<dbReference type="OrthoDB" id="6302869at2"/>
<gene>
    <name evidence="2" type="ORF">AC626_06390</name>
</gene>
<name>A0A0L0EWG8_9GAMM</name>
<dbReference type="EMBL" id="LFZX01000032">
    <property type="protein sequence ID" value="KNC68193.1"/>
    <property type="molecule type" value="Genomic_DNA"/>
</dbReference>
<dbReference type="PATRIC" id="fig|43658.6.peg.1641"/>
<organism evidence="2 3">
    <name type="scientific">Pseudoalteromonas rubra</name>
    <dbReference type="NCBI Taxonomy" id="43658"/>
    <lineage>
        <taxon>Bacteria</taxon>
        <taxon>Pseudomonadati</taxon>
        <taxon>Pseudomonadota</taxon>
        <taxon>Gammaproteobacteria</taxon>
        <taxon>Alteromonadales</taxon>
        <taxon>Pseudoalteromonadaceae</taxon>
        <taxon>Pseudoalteromonas</taxon>
    </lineage>
</organism>
<evidence type="ECO:0000313" key="3">
    <source>
        <dbReference type="Proteomes" id="UP000036850"/>
    </source>
</evidence>
<protein>
    <submittedName>
        <fullName evidence="2">Uncharacterized protein</fullName>
    </submittedName>
</protein>
<evidence type="ECO:0000313" key="2">
    <source>
        <dbReference type="EMBL" id="KNC68193.1"/>
    </source>
</evidence>
<reference evidence="3" key="1">
    <citation type="submission" date="2015-07" db="EMBL/GenBank/DDBJ databases">
        <title>Draft genome sequence of a Pseudoalteromonas rubra strain, OCN096, isolated from Kaneohe Bay, Oahu, Hawaii.</title>
        <authorList>
            <person name="Beurmann S."/>
            <person name="Ushijima B."/>
            <person name="Belcaid M."/>
            <person name="Callahan S.M."/>
            <person name="Aeby G.S."/>
        </authorList>
    </citation>
    <scope>NUCLEOTIDE SEQUENCE [LARGE SCALE GENOMIC DNA]</scope>
    <source>
        <strain evidence="3">OCN096</strain>
    </source>
</reference>
<dbReference type="AlphaFoldDB" id="A0A0L0EWG8"/>
<evidence type="ECO:0000256" key="1">
    <source>
        <dbReference type="SAM" id="MobiDB-lite"/>
    </source>
</evidence>
<proteinExistence type="predicted"/>
<comment type="caution">
    <text evidence="2">The sequence shown here is derived from an EMBL/GenBank/DDBJ whole genome shotgun (WGS) entry which is preliminary data.</text>
</comment>
<accession>A0A0L0EWG8</accession>
<sequence length="59" mass="6147">MKTTKQNKKAVIEAEELLAKIEGGSKLSNTYQSKGAEQDAMGADSTGPGVQIYGSSLAD</sequence>
<feature type="region of interest" description="Disordered" evidence="1">
    <location>
        <begin position="30"/>
        <end position="59"/>
    </location>
</feature>
<dbReference type="Proteomes" id="UP000036850">
    <property type="component" value="Unassembled WGS sequence"/>
</dbReference>